<dbReference type="CDD" id="cd00096">
    <property type="entry name" value="Ig"/>
    <property type="match status" value="1"/>
</dbReference>
<sequence length="493" mass="55188">LLQALTLPAAHLVQPLADDAYSRSNQLAYNHVGNENELPENEENVLEDEVEHVDGKFYENNQDVVRFTDNQPSENYQEQDEIVEEEEGAITVVYPISKTSLPELCMLAEDRGPCYGEILRWRFDSEINDCVSFFYSGCGHNANYFTSEEACQRACGKFRSQDVCHMPKHDGDCNVPVTKWYYNARFGECHLFMWSGCGGNGNRFSSKAECQNLCVTETKAVESKDACQLERDSGPCTDAVTQWYFDTKHGDCRQFTYGGCRGNANRFNTKSDCQQQCQPRSQNIKLFDAAEVCNLPFESGSCDGSEKKWFFDAISGLCRSFTYTGCDGNANRFDSDIECYNLCKTFAHQPASVEPLTKLVLANPGPYIAGSLVEMKCVSEGDDLDDFTWFRNEMRLDDDIIDPARYQFSSNMAELKITNLKVSDAGDFSCAAGKLGMLSSPVSIVVKEPPPIEQCVDKGNPSTCGLILRTGLCSNVRYGKFCCKTCMDIGFKF</sequence>
<dbReference type="PANTHER" id="PTHR10083">
    <property type="entry name" value="KUNITZ-TYPE PROTEASE INHIBITOR-RELATED"/>
    <property type="match status" value="1"/>
</dbReference>
<dbReference type="SMART" id="SM00409">
    <property type="entry name" value="IG"/>
    <property type="match status" value="1"/>
</dbReference>
<dbReference type="InterPro" id="IPR010909">
    <property type="entry name" value="PLAC"/>
</dbReference>
<dbReference type="CDD" id="cd00109">
    <property type="entry name" value="Kunitz-type"/>
    <property type="match status" value="4"/>
</dbReference>
<feature type="domain" description="Ig-like" evidence="6">
    <location>
        <begin position="355"/>
        <end position="443"/>
    </location>
</feature>
<dbReference type="PROSITE" id="PS00280">
    <property type="entry name" value="BPTI_KUNITZ_1"/>
    <property type="match status" value="2"/>
</dbReference>
<dbReference type="InterPro" id="IPR036179">
    <property type="entry name" value="Ig-like_dom_sf"/>
</dbReference>
<evidence type="ECO:0000259" key="5">
    <source>
        <dbReference type="PROSITE" id="PS50279"/>
    </source>
</evidence>
<organism evidence="8 9">
    <name type="scientific">Acrobeloides nanus</name>
    <dbReference type="NCBI Taxonomy" id="290746"/>
    <lineage>
        <taxon>Eukaryota</taxon>
        <taxon>Metazoa</taxon>
        <taxon>Ecdysozoa</taxon>
        <taxon>Nematoda</taxon>
        <taxon>Chromadorea</taxon>
        <taxon>Rhabditida</taxon>
        <taxon>Tylenchina</taxon>
        <taxon>Cephalobomorpha</taxon>
        <taxon>Cephaloboidea</taxon>
        <taxon>Cephalobidae</taxon>
        <taxon>Acrobeloides</taxon>
    </lineage>
</organism>
<dbReference type="InterPro" id="IPR013783">
    <property type="entry name" value="Ig-like_fold"/>
</dbReference>
<keyword evidence="1" id="KW-0646">Protease inhibitor</keyword>
<dbReference type="PROSITE" id="PS50900">
    <property type="entry name" value="PLAC"/>
    <property type="match status" value="1"/>
</dbReference>
<dbReference type="InterPro" id="IPR036880">
    <property type="entry name" value="Kunitz_BPTI_sf"/>
</dbReference>
<feature type="domain" description="BPTI/Kunitz inhibitor" evidence="5">
    <location>
        <begin position="164"/>
        <end position="214"/>
    </location>
</feature>
<name>A0A914EG27_9BILA</name>
<evidence type="ECO:0000256" key="4">
    <source>
        <dbReference type="ARBA" id="ARBA00023157"/>
    </source>
</evidence>
<dbReference type="AlphaFoldDB" id="A0A914EG27"/>
<dbReference type="Gene3D" id="4.10.410.10">
    <property type="entry name" value="Pancreatic trypsin inhibitor Kunitz domain"/>
    <property type="match status" value="4"/>
</dbReference>
<dbReference type="Pfam" id="PF00014">
    <property type="entry name" value="Kunitz_BPTI"/>
    <property type="match status" value="4"/>
</dbReference>
<keyword evidence="2" id="KW-0732">Signal</keyword>
<dbReference type="FunFam" id="4.10.410.10:FF:000017">
    <property type="entry name" value="papilin isoform X2"/>
    <property type="match status" value="1"/>
</dbReference>
<dbReference type="PRINTS" id="PR00759">
    <property type="entry name" value="BASICPTASE"/>
</dbReference>
<reference evidence="9" key="1">
    <citation type="submission" date="2022-11" db="UniProtKB">
        <authorList>
            <consortium name="WormBaseParasite"/>
        </authorList>
    </citation>
    <scope>IDENTIFICATION</scope>
</reference>
<dbReference type="SMART" id="SM00131">
    <property type="entry name" value="KU"/>
    <property type="match status" value="4"/>
</dbReference>
<dbReference type="Gene3D" id="2.60.40.10">
    <property type="entry name" value="Immunoglobulins"/>
    <property type="match status" value="1"/>
</dbReference>
<keyword evidence="3" id="KW-0722">Serine protease inhibitor</keyword>
<evidence type="ECO:0000256" key="1">
    <source>
        <dbReference type="ARBA" id="ARBA00022690"/>
    </source>
</evidence>
<dbReference type="InterPro" id="IPR003599">
    <property type="entry name" value="Ig_sub"/>
</dbReference>
<dbReference type="SUPFAM" id="SSF57362">
    <property type="entry name" value="BPTI-like"/>
    <property type="match status" value="4"/>
</dbReference>
<dbReference type="PROSITE" id="PS50279">
    <property type="entry name" value="BPTI_KUNITZ_2"/>
    <property type="match status" value="4"/>
</dbReference>
<protein>
    <submittedName>
        <fullName evidence="9">Papilin</fullName>
    </submittedName>
</protein>
<dbReference type="InterPro" id="IPR007110">
    <property type="entry name" value="Ig-like_dom"/>
</dbReference>
<evidence type="ECO:0000259" key="7">
    <source>
        <dbReference type="PROSITE" id="PS50900"/>
    </source>
</evidence>
<keyword evidence="8" id="KW-1185">Reference proteome</keyword>
<evidence type="ECO:0000259" key="6">
    <source>
        <dbReference type="PROSITE" id="PS50835"/>
    </source>
</evidence>
<feature type="domain" description="BPTI/Kunitz inhibitor" evidence="5">
    <location>
        <begin position="293"/>
        <end position="343"/>
    </location>
</feature>
<feature type="domain" description="BPTI/Kunitz inhibitor" evidence="5">
    <location>
        <begin position="227"/>
        <end position="277"/>
    </location>
</feature>
<evidence type="ECO:0000256" key="2">
    <source>
        <dbReference type="ARBA" id="ARBA00022729"/>
    </source>
</evidence>
<dbReference type="PANTHER" id="PTHR10083:SF328">
    <property type="entry name" value="TISSUE FACTOR PATHWAY INHIBITOR"/>
    <property type="match status" value="1"/>
</dbReference>
<dbReference type="PROSITE" id="PS50835">
    <property type="entry name" value="IG_LIKE"/>
    <property type="match status" value="1"/>
</dbReference>
<feature type="domain" description="BPTI/Kunitz inhibitor" evidence="5">
    <location>
        <begin position="105"/>
        <end position="155"/>
    </location>
</feature>
<dbReference type="WBParaSite" id="ACRNAN_scaffold7608.g9867.t1">
    <property type="protein sequence ID" value="ACRNAN_scaffold7608.g9867.t1"/>
    <property type="gene ID" value="ACRNAN_scaffold7608.g9867"/>
</dbReference>
<dbReference type="Pfam" id="PF13927">
    <property type="entry name" value="Ig_3"/>
    <property type="match status" value="1"/>
</dbReference>
<dbReference type="Proteomes" id="UP000887540">
    <property type="component" value="Unplaced"/>
</dbReference>
<keyword evidence="4" id="KW-1015">Disulfide bond</keyword>
<dbReference type="GO" id="GO:0005615">
    <property type="term" value="C:extracellular space"/>
    <property type="evidence" value="ECO:0007669"/>
    <property type="project" value="TreeGrafter"/>
</dbReference>
<dbReference type="InterPro" id="IPR050098">
    <property type="entry name" value="TFPI/VKTCI-like"/>
</dbReference>
<proteinExistence type="predicted"/>
<evidence type="ECO:0000256" key="3">
    <source>
        <dbReference type="ARBA" id="ARBA00022900"/>
    </source>
</evidence>
<dbReference type="Pfam" id="PF08686">
    <property type="entry name" value="PLAC"/>
    <property type="match status" value="1"/>
</dbReference>
<feature type="domain" description="PLAC" evidence="7">
    <location>
        <begin position="451"/>
        <end position="490"/>
    </location>
</feature>
<evidence type="ECO:0000313" key="8">
    <source>
        <dbReference type="Proteomes" id="UP000887540"/>
    </source>
</evidence>
<evidence type="ECO:0000313" key="9">
    <source>
        <dbReference type="WBParaSite" id="ACRNAN_scaffold7608.g9867.t1"/>
    </source>
</evidence>
<dbReference type="SUPFAM" id="SSF48726">
    <property type="entry name" value="Immunoglobulin"/>
    <property type="match status" value="1"/>
</dbReference>
<dbReference type="InterPro" id="IPR002223">
    <property type="entry name" value="Kunitz_BPTI"/>
</dbReference>
<dbReference type="GO" id="GO:0004867">
    <property type="term" value="F:serine-type endopeptidase inhibitor activity"/>
    <property type="evidence" value="ECO:0007669"/>
    <property type="project" value="UniProtKB-KW"/>
</dbReference>
<accession>A0A914EG27</accession>
<dbReference type="InterPro" id="IPR020901">
    <property type="entry name" value="Prtase_inh_Kunz-CS"/>
</dbReference>